<keyword evidence="1" id="KW-0547">Nucleotide-binding</keyword>
<dbReference type="PROSITE" id="PS51419">
    <property type="entry name" value="RAB"/>
    <property type="match status" value="1"/>
</dbReference>
<dbReference type="GO" id="GO:0005525">
    <property type="term" value="F:GTP binding"/>
    <property type="evidence" value="ECO:0007669"/>
    <property type="project" value="InterPro"/>
</dbReference>
<keyword evidence="4" id="KW-1185">Reference proteome</keyword>
<comment type="caution">
    <text evidence="2">The sequence shown here is derived from an EMBL/GenBank/DDBJ whole genome shotgun (WGS) entry which is preliminary data.</text>
</comment>
<dbReference type="InterPro" id="IPR027417">
    <property type="entry name" value="P-loop_NTPase"/>
</dbReference>
<evidence type="ECO:0008006" key="6">
    <source>
        <dbReference type="Google" id="ProtNLM"/>
    </source>
</evidence>
<dbReference type="SMART" id="SM00173">
    <property type="entry name" value="RAS"/>
    <property type="match status" value="1"/>
</dbReference>
<dbReference type="SMART" id="SM00175">
    <property type="entry name" value="RAB"/>
    <property type="match status" value="1"/>
</dbReference>
<dbReference type="VEuPathDB" id="FungiDB:SeMB42_g04597"/>
<accession>A0A507CWZ8</accession>
<dbReference type="CDD" id="cd00154">
    <property type="entry name" value="Rab"/>
    <property type="match status" value="1"/>
</dbReference>
<dbReference type="AlphaFoldDB" id="A0A507CWZ8"/>
<dbReference type="InterPro" id="IPR005225">
    <property type="entry name" value="Small_GTP-bd"/>
</dbReference>
<dbReference type="GO" id="GO:0003924">
    <property type="term" value="F:GTPase activity"/>
    <property type="evidence" value="ECO:0007669"/>
    <property type="project" value="InterPro"/>
</dbReference>
<dbReference type="PRINTS" id="PR00449">
    <property type="entry name" value="RASTRNSFRMNG"/>
</dbReference>
<protein>
    <recommendedName>
        <fullName evidence="6">Small monomeric GTPase</fullName>
    </recommendedName>
</protein>
<dbReference type="PROSITE" id="PS51421">
    <property type="entry name" value="RAS"/>
    <property type="match status" value="1"/>
</dbReference>
<dbReference type="EMBL" id="QEAN01000190">
    <property type="protein sequence ID" value="TPX43762.1"/>
    <property type="molecule type" value="Genomic_DNA"/>
</dbReference>
<dbReference type="SMART" id="SM00174">
    <property type="entry name" value="RHO"/>
    <property type="match status" value="1"/>
</dbReference>
<dbReference type="EMBL" id="QEAM01000128">
    <property type="protein sequence ID" value="TPX45795.1"/>
    <property type="molecule type" value="Genomic_DNA"/>
</dbReference>
<evidence type="ECO:0000313" key="5">
    <source>
        <dbReference type="Proteomes" id="UP000320475"/>
    </source>
</evidence>
<organism evidence="2 4">
    <name type="scientific">Synchytrium endobioticum</name>
    <dbReference type="NCBI Taxonomy" id="286115"/>
    <lineage>
        <taxon>Eukaryota</taxon>
        <taxon>Fungi</taxon>
        <taxon>Fungi incertae sedis</taxon>
        <taxon>Chytridiomycota</taxon>
        <taxon>Chytridiomycota incertae sedis</taxon>
        <taxon>Chytridiomycetes</taxon>
        <taxon>Synchytriales</taxon>
        <taxon>Synchytriaceae</taxon>
        <taxon>Synchytrium</taxon>
    </lineage>
</organism>
<reference evidence="4 5" key="1">
    <citation type="journal article" date="2019" name="Sci. Rep.">
        <title>Comparative genomics of chytrid fungi reveal insights into the obligate biotrophic and pathogenic lifestyle of Synchytrium endobioticum.</title>
        <authorList>
            <person name="van de Vossenberg B.T.L.H."/>
            <person name="Warris S."/>
            <person name="Nguyen H.D.T."/>
            <person name="van Gent-Pelzer M.P.E."/>
            <person name="Joly D.L."/>
            <person name="van de Geest H.C."/>
            <person name="Bonants P.J.M."/>
            <person name="Smith D.S."/>
            <person name="Levesque C.A."/>
            <person name="van der Lee T.A.J."/>
        </authorList>
    </citation>
    <scope>NUCLEOTIDE SEQUENCE [LARGE SCALE GENOMIC DNA]</scope>
    <source>
        <strain evidence="3 5">LEV6574</strain>
        <strain evidence="2 4">MB42</strain>
    </source>
</reference>
<dbReference type="Proteomes" id="UP000320475">
    <property type="component" value="Unassembled WGS sequence"/>
</dbReference>
<dbReference type="Gene3D" id="3.40.50.300">
    <property type="entry name" value="P-loop containing nucleotide triphosphate hydrolases"/>
    <property type="match status" value="1"/>
</dbReference>
<dbReference type="FunFam" id="3.40.50.300:FF:001447">
    <property type="entry name" value="Ras-related protein Rab-1B"/>
    <property type="match status" value="1"/>
</dbReference>
<dbReference type="InterPro" id="IPR001806">
    <property type="entry name" value="Small_GTPase"/>
</dbReference>
<dbReference type="Pfam" id="PF00071">
    <property type="entry name" value="Ras"/>
    <property type="match status" value="1"/>
</dbReference>
<dbReference type="NCBIfam" id="TIGR00231">
    <property type="entry name" value="small_GTP"/>
    <property type="match status" value="1"/>
</dbReference>
<name>A0A507CWZ8_9FUNG</name>
<sequence>MVVEDGTKVVVVGAAGCGKTALVTRLLAGTFSAEYMQTFGAELFVKTFLESKQRTLQIWCCAGHERYRALMEQFYKDARAALVCFDMCSAASFNEARFWLGEVKRAAPDVHVVLVGTKVDEGDQVVIKTCQAHELGVADFVSVSSKTGAGVAEVFDLVLRRL</sequence>
<evidence type="ECO:0000256" key="1">
    <source>
        <dbReference type="ARBA" id="ARBA00022741"/>
    </source>
</evidence>
<dbReference type="STRING" id="286115.A0A507CWZ8"/>
<evidence type="ECO:0000313" key="3">
    <source>
        <dbReference type="EMBL" id="TPX45795.1"/>
    </source>
</evidence>
<dbReference type="OrthoDB" id="26525at2759"/>
<dbReference type="PANTHER" id="PTHR47978">
    <property type="match status" value="1"/>
</dbReference>
<evidence type="ECO:0000313" key="2">
    <source>
        <dbReference type="EMBL" id="TPX43762.1"/>
    </source>
</evidence>
<gene>
    <name evidence="3" type="ORF">SeLEV6574_g03652</name>
    <name evidence="2" type="ORF">SeMB42_g04597</name>
</gene>
<dbReference type="SUPFAM" id="SSF52540">
    <property type="entry name" value="P-loop containing nucleoside triphosphate hydrolases"/>
    <property type="match status" value="1"/>
</dbReference>
<evidence type="ECO:0000313" key="4">
    <source>
        <dbReference type="Proteomes" id="UP000317494"/>
    </source>
</evidence>
<proteinExistence type="predicted"/>
<dbReference type="Proteomes" id="UP000317494">
    <property type="component" value="Unassembled WGS sequence"/>
</dbReference>